<dbReference type="AlphaFoldDB" id="A0A376CVS6"/>
<gene>
    <name evidence="3" type="ORF">NCTC10289_00978</name>
</gene>
<keyword evidence="2" id="KW-0472">Membrane</keyword>
<dbReference type="Proteomes" id="UP000254287">
    <property type="component" value="Unassembled WGS sequence"/>
</dbReference>
<evidence type="ECO:0000313" key="3">
    <source>
        <dbReference type="EMBL" id="STC76495.1"/>
    </source>
</evidence>
<organism evidence="3 4">
    <name type="scientific">Corynebacterium minutissimum</name>
    <dbReference type="NCBI Taxonomy" id="38301"/>
    <lineage>
        <taxon>Bacteria</taxon>
        <taxon>Bacillati</taxon>
        <taxon>Actinomycetota</taxon>
        <taxon>Actinomycetes</taxon>
        <taxon>Mycobacteriales</taxon>
        <taxon>Corynebacteriaceae</taxon>
        <taxon>Corynebacterium</taxon>
    </lineage>
</organism>
<protein>
    <submittedName>
        <fullName evidence="3">Uncharacterized protein</fullName>
    </submittedName>
</protein>
<sequence length="141" mass="14925">MASAYQQAVQQELKDQPTWLRYKGSIIIIATGVASILAQLADSPELADTSFTVGLTAGATILGFFVNRFTKDGITPSAARKLEKAGLRAYADRPSLSGMPDDYQQPGNTTAGYEPPAGFAELPVYSGESTANQGGRHRAGE</sequence>
<dbReference type="RefSeq" id="WP_115021561.1">
    <property type="nucleotide sequence ID" value="NZ_CP069533.1"/>
</dbReference>
<evidence type="ECO:0000313" key="4">
    <source>
        <dbReference type="Proteomes" id="UP000254287"/>
    </source>
</evidence>
<keyword evidence="2" id="KW-1133">Transmembrane helix</keyword>
<feature type="transmembrane region" description="Helical" evidence="2">
    <location>
        <begin position="46"/>
        <end position="66"/>
    </location>
</feature>
<accession>A0A376CVS6</accession>
<evidence type="ECO:0000256" key="1">
    <source>
        <dbReference type="SAM" id="MobiDB-lite"/>
    </source>
</evidence>
<feature type="region of interest" description="Disordered" evidence="1">
    <location>
        <begin position="93"/>
        <end position="141"/>
    </location>
</feature>
<name>A0A376CVS6_9CORY</name>
<reference evidence="3 4" key="1">
    <citation type="submission" date="2018-06" db="EMBL/GenBank/DDBJ databases">
        <authorList>
            <consortium name="Pathogen Informatics"/>
            <person name="Doyle S."/>
        </authorList>
    </citation>
    <scope>NUCLEOTIDE SEQUENCE [LARGE SCALE GENOMIC DNA]</scope>
    <source>
        <strain evidence="3 4">NCTC10289</strain>
    </source>
</reference>
<feature type="transmembrane region" description="Helical" evidence="2">
    <location>
        <begin position="20"/>
        <end position="40"/>
    </location>
</feature>
<proteinExistence type="predicted"/>
<keyword evidence="2" id="KW-0812">Transmembrane</keyword>
<dbReference type="EMBL" id="UFXP01000001">
    <property type="protein sequence ID" value="STC76495.1"/>
    <property type="molecule type" value="Genomic_DNA"/>
</dbReference>
<evidence type="ECO:0000256" key="2">
    <source>
        <dbReference type="SAM" id="Phobius"/>
    </source>
</evidence>